<evidence type="ECO:0000313" key="1">
    <source>
        <dbReference type="EMBL" id="MBA0574869.1"/>
    </source>
</evidence>
<protein>
    <submittedName>
        <fullName evidence="1">Uncharacterized protein</fullName>
    </submittedName>
</protein>
<keyword evidence="2" id="KW-1185">Reference proteome</keyword>
<dbReference type="GO" id="GO:0005634">
    <property type="term" value="C:nucleus"/>
    <property type="evidence" value="ECO:0007669"/>
    <property type="project" value="TreeGrafter"/>
</dbReference>
<proteinExistence type="predicted"/>
<organism evidence="1 2">
    <name type="scientific">Gossypium lobatum</name>
    <dbReference type="NCBI Taxonomy" id="34289"/>
    <lineage>
        <taxon>Eukaryota</taxon>
        <taxon>Viridiplantae</taxon>
        <taxon>Streptophyta</taxon>
        <taxon>Embryophyta</taxon>
        <taxon>Tracheophyta</taxon>
        <taxon>Spermatophyta</taxon>
        <taxon>Magnoliopsida</taxon>
        <taxon>eudicotyledons</taxon>
        <taxon>Gunneridae</taxon>
        <taxon>Pentapetalae</taxon>
        <taxon>rosids</taxon>
        <taxon>malvids</taxon>
        <taxon>Malvales</taxon>
        <taxon>Malvaceae</taxon>
        <taxon>Malvoideae</taxon>
        <taxon>Gossypium</taxon>
    </lineage>
</organism>
<comment type="caution">
    <text evidence="1">The sequence shown here is derived from an EMBL/GenBank/DDBJ whole genome shotgun (WGS) entry which is preliminary data.</text>
</comment>
<gene>
    <name evidence="1" type="ORF">Golob_025059</name>
</gene>
<dbReference type="PANTHER" id="PTHR23108:SF3">
    <property type="entry name" value="METHYLTRANSFERASE FAMILY PROTEIN"/>
    <property type="match status" value="1"/>
</dbReference>
<sequence>MLLNDYLSKNTEMLQGCSMIELGSGVVPVVLILQNWAPFHRIEEIHGIHADILVEKKETKEFCSLTFLFLYRLLCITGMLCSRFCRQILMTDHNEEILRRNIELNVSSENPSCCAALEAEKLEWGNSDQINRILLKYPGEQLLKNRGRGHCKFILAYVSRAKMMDLMVISEATRHGMLINEVAGTRSMVGNLEGVIFEITLC</sequence>
<dbReference type="Gene3D" id="3.40.50.150">
    <property type="entry name" value="Vaccinia Virus protein VP39"/>
    <property type="match status" value="1"/>
</dbReference>
<dbReference type="InterPro" id="IPR029063">
    <property type="entry name" value="SAM-dependent_MTases_sf"/>
</dbReference>
<dbReference type="EMBL" id="JABEZX010029487">
    <property type="protein sequence ID" value="MBA0574869.1"/>
    <property type="molecule type" value="Genomic_DNA"/>
</dbReference>
<dbReference type="Proteomes" id="UP000593572">
    <property type="component" value="Unassembled WGS sequence"/>
</dbReference>
<dbReference type="GO" id="GO:0008276">
    <property type="term" value="F:protein methyltransferase activity"/>
    <property type="evidence" value="ECO:0007669"/>
    <property type="project" value="InterPro"/>
</dbReference>
<reference evidence="1 2" key="1">
    <citation type="journal article" date="2019" name="Genome Biol. Evol.">
        <title>Insights into the evolution of the New World diploid cottons (Gossypium, subgenus Houzingenia) based on genome sequencing.</title>
        <authorList>
            <person name="Grover C.E."/>
            <person name="Arick M.A. 2nd"/>
            <person name="Thrash A."/>
            <person name="Conover J.L."/>
            <person name="Sanders W.S."/>
            <person name="Peterson D.G."/>
            <person name="Frelichowski J.E."/>
            <person name="Scheffler J.A."/>
            <person name="Scheffler B.E."/>
            <person name="Wendel J.F."/>
        </authorList>
    </citation>
    <scope>NUCLEOTIDE SEQUENCE [LARGE SCALE GENOMIC DNA]</scope>
    <source>
        <strain evidence="1">157</strain>
        <tissue evidence="1">Leaf</tissue>
    </source>
</reference>
<dbReference type="InterPro" id="IPR038899">
    <property type="entry name" value="METTL22"/>
</dbReference>
<evidence type="ECO:0000313" key="2">
    <source>
        <dbReference type="Proteomes" id="UP000593572"/>
    </source>
</evidence>
<accession>A0A7J8ND66</accession>
<name>A0A7J8ND66_9ROSI</name>
<dbReference type="PANTHER" id="PTHR23108">
    <property type="entry name" value="METHYLTRANSFERASE-RELATED"/>
    <property type="match status" value="1"/>
</dbReference>
<dbReference type="AlphaFoldDB" id="A0A7J8ND66"/>